<dbReference type="AlphaFoldDB" id="A0A9W8W5U3"/>
<accession>A0A9W8W5U3</accession>
<dbReference type="SUPFAM" id="SSF52540">
    <property type="entry name" value="P-loop containing nucleoside triphosphate hydrolases"/>
    <property type="match status" value="1"/>
</dbReference>
<keyword evidence="3" id="KW-1185">Reference proteome</keyword>
<dbReference type="EMBL" id="JAPEUR010000275">
    <property type="protein sequence ID" value="KAJ4312886.1"/>
    <property type="molecule type" value="Genomic_DNA"/>
</dbReference>
<reference evidence="2" key="1">
    <citation type="submission" date="2022-10" db="EMBL/GenBank/DDBJ databases">
        <title>Tapping the CABI collections for fungal endophytes: first genome assemblies for Collariella, Neodidymelliopsis, Ascochyta clinopodiicola, Didymella pomorum, Didymosphaeria variabile, Neocosmospora piperis and Neocucurbitaria cava.</title>
        <authorList>
            <person name="Hill R."/>
        </authorList>
    </citation>
    <scope>NUCLEOTIDE SEQUENCE</scope>
    <source>
        <strain evidence="2">IMI 366586</strain>
    </source>
</reference>
<dbReference type="InterPro" id="IPR027417">
    <property type="entry name" value="P-loop_NTPase"/>
</dbReference>
<dbReference type="Pfam" id="PF25053">
    <property type="entry name" value="DUF7791"/>
    <property type="match status" value="1"/>
</dbReference>
<evidence type="ECO:0000313" key="3">
    <source>
        <dbReference type="Proteomes" id="UP001140502"/>
    </source>
</evidence>
<proteinExistence type="predicted"/>
<sequence>SRWESGKDAGLDTSGCLKLPELKEALLTIPRQLGTSLKVCLFVDGLDEYTGDAREIIQILRQIVGNTKSLKIVASSRPENLFNQAFGDCPRLRMQDLTRSDIEKYARGRLFEHPKLKIMRRRNCEEANKLVEAVYTQASGVFLWVMVAVNNLLEGLTDGSTLTELTDIVYSYPRQLQPFYQHMFSRIKEHHRLEAFKIYLFISHARLVEGAAPSPLRLYLLQNDPLQFLDKPVKMMANEHLSETIGDIADRVRSRCCGLIQVHSPDEYSNDEMMQEMPEEGEIRLLHRTVSDFLNDTHDMMDEATRKNGFVVDHYLAASILWSFKVRGYFTLDTIQAWHDHLPTLKAFWNYCQSAKEDMGQGQTLYVKEMDQALTKYWADRKRQSRNPFKADSWLDSFLKSRKDVARALDRDMTLADPLLALAMKYDLEYYVEWRRSQLPEESSALPSRKAAPCANGHLNLKCVTITASQGQ</sequence>
<evidence type="ECO:0000259" key="1">
    <source>
        <dbReference type="Pfam" id="PF25053"/>
    </source>
</evidence>
<gene>
    <name evidence="2" type="ORF">N0V84_009695</name>
</gene>
<evidence type="ECO:0000313" key="2">
    <source>
        <dbReference type="EMBL" id="KAJ4312886.1"/>
    </source>
</evidence>
<dbReference type="PANTHER" id="PTHR10039:SF5">
    <property type="entry name" value="NACHT DOMAIN-CONTAINING PROTEIN"/>
    <property type="match status" value="1"/>
</dbReference>
<organism evidence="2 3">
    <name type="scientific">Fusarium piperis</name>
    <dbReference type="NCBI Taxonomy" id="1435070"/>
    <lineage>
        <taxon>Eukaryota</taxon>
        <taxon>Fungi</taxon>
        <taxon>Dikarya</taxon>
        <taxon>Ascomycota</taxon>
        <taxon>Pezizomycotina</taxon>
        <taxon>Sordariomycetes</taxon>
        <taxon>Hypocreomycetidae</taxon>
        <taxon>Hypocreales</taxon>
        <taxon>Nectriaceae</taxon>
        <taxon>Fusarium</taxon>
        <taxon>Fusarium solani species complex</taxon>
    </lineage>
</organism>
<feature type="domain" description="DUF7791" evidence="1">
    <location>
        <begin position="196"/>
        <end position="325"/>
    </location>
</feature>
<dbReference type="PANTHER" id="PTHR10039">
    <property type="entry name" value="AMELOGENIN"/>
    <property type="match status" value="1"/>
</dbReference>
<feature type="non-terminal residue" evidence="2">
    <location>
        <position position="1"/>
    </location>
</feature>
<dbReference type="InterPro" id="IPR056693">
    <property type="entry name" value="DUF7791"/>
</dbReference>
<dbReference type="Proteomes" id="UP001140502">
    <property type="component" value="Unassembled WGS sequence"/>
</dbReference>
<dbReference type="OrthoDB" id="443402at2759"/>
<comment type="caution">
    <text evidence="2">The sequence shown here is derived from an EMBL/GenBank/DDBJ whole genome shotgun (WGS) entry which is preliminary data.</text>
</comment>
<name>A0A9W8W5U3_9HYPO</name>
<protein>
    <recommendedName>
        <fullName evidence="1">DUF7791 domain-containing protein</fullName>
    </recommendedName>
</protein>